<accession>A0A3M9NC42</accession>
<dbReference type="InterPro" id="IPR011989">
    <property type="entry name" value="ARM-like"/>
</dbReference>
<dbReference type="AlphaFoldDB" id="A0A3M9NC42"/>
<dbReference type="Proteomes" id="UP000267223">
    <property type="component" value="Unassembled WGS sequence"/>
</dbReference>
<name>A0A3M9NC42_9BACT</name>
<evidence type="ECO:0000313" key="3">
    <source>
        <dbReference type="Proteomes" id="UP000267223"/>
    </source>
</evidence>
<protein>
    <recommendedName>
        <fullName evidence="4">HEAT repeat domain-containing protein</fullName>
    </recommendedName>
</protein>
<organism evidence="2 3">
    <name type="scientific">Hanamia caeni</name>
    <dbReference type="NCBI Taxonomy" id="2294116"/>
    <lineage>
        <taxon>Bacteria</taxon>
        <taxon>Pseudomonadati</taxon>
        <taxon>Bacteroidota</taxon>
        <taxon>Chitinophagia</taxon>
        <taxon>Chitinophagales</taxon>
        <taxon>Chitinophagaceae</taxon>
        <taxon>Hanamia</taxon>
    </lineage>
</organism>
<keyword evidence="1" id="KW-0812">Transmembrane</keyword>
<reference evidence="2 3" key="1">
    <citation type="submission" date="2018-11" db="EMBL/GenBank/DDBJ databases">
        <title>Draft genome sequence of Ferruginibacter sp. BO-59.</title>
        <authorList>
            <person name="Im W.T."/>
        </authorList>
    </citation>
    <scope>NUCLEOTIDE SEQUENCE [LARGE SCALE GENOMIC DNA]</scope>
    <source>
        <strain evidence="2 3">BO-59</strain>
    </source>
</reference>
<dbReference type="EMBL" id="RJJR01000011">
    <property type="protein sequence ID" value="RNI35326.1"/>
    <property type="molecule type" value="Genomic_DNA"/>
</dbReference>
<keyword evidence="1" id="KW-1133">Transmembrane helix</keyword>
<evidence type="ECO:0000256" key="1">
    <source>
        <dbReference type="SAM" id="Phobius"/>
    </source>
</evidence>
<comment type="caution">
    <text evidence="2">The sequence shown here is derived from an EMBL/GenBank/DDBJ whole genome shotgun (WGS) entry which is preliminary data.</text>
</comment>
<proteinExistence type="predicted"/>
<keyword evidence="1" id="KW-0472">Membrane</keyword>
<feature type="transmembrane region" description="Helical" evidence="1">
    <location>
        <begin position="20"/>
        <end position="41"/>
    </location>
</feature>
<evidence type="ECO:0000313" key="2">
    <source>
        <dbReference type="EMBL" id="RNI35326.1"/>
    </source>
</evidence>
<dbReference type="Gene3D" id="1.25.10.10">
    <property type="entry name" value="Leucine-rich Repeat Variant"/>
    <property type="match status" value="1"/>
</dbReference>
<dbReference type="SUPFAM" id="SSF48371">
    <property type="entry name" value="ARM repeat"/>
    <property type="match status" value="1"/>
</dbReference>
<sequence>MEVLNPGFFLAINVASLAWVLYFFISAMIFIGISIMTFSFYKRKMEMKKLFWQEKVVTIISESLLIENDENPVWLQFTEADKGLLKDEKFRQYFIGEIIHAKKNFSGASVLNLKHLYQSLDFDKDAVLKMKSHKWHIKASGIHELAVMGQEQYVKEIFRLTNDVNELVRNEAQCALVNFYGFKGLRFLNVIIYPISQWQQIQLLNYIYDVHAADPKRLTKWLLSKNNSVVIFAIRLASLCNCTEVYTQIIRCLQGNESQVKQCALEYLKKINHPDSAEEIINCYAGADAATRLIMLSVLQETGTENQIPFLINELSNPDNTIKLAAAKTLSVLHPSGPSFFHSHSFAGTYPWNAIFNQIENERAA</sequence>
<evidence type="ECO:0008006" key="4">
    <source>
        <dbReference type="Google" id="ProtNLM"/>
    </source>
</evidence>
<dbReference type="InterPro" id="IPR016024">
    <property type="entry name" value="ARM-type_fold"/>
</dbReference>
<keyword evidence="3" id="KW-1185">Reference proteome</keyword>
<gene>
    <name evidence="2" type="ORF">EFY79_13850</name>
</gene>